<accession>A0A2N2F383</accession>
<keyword evidence="1" id="KW-0547">Nucleotide-binding</keyword>
<keyword evidence="2" id="KW-0378">Hydrolase</keyword>
<dbReference type="SUPFAM" id="SSF52540">
    <property type="entry name" value="P-loop containing nucleoside triphosphate hydrolases"/>
    <property type="match status" value="1"/>
</dbReference>
<dbReference type="GO" id="GO:0003724">
    <property type="term" value="F:RNA helicase activity"/>
    <property type="evidence" value="ECO:0007669"/>
    <property type="project" value="TreeGrafter"/>
</dbReference>
<evidence type="ECO:0000256" key="3">
    <source>
        <dbReference type="ARBA" id="ARBA00022806"/>
    </source>
</evidence>
<dbReference type="AlphaFoldDB" id="A0A2N2F383"/>
<dbReference type="GO" id="GO:0005524">
    <property type="term" value="F:ATP binding"/>
    <property type="evidence" value="ECO:0007669"/>
    <property type="project" value="UniProtKB-KW"/>
</dbReference>
<dbReference type="InterPro" id="IPR050079">
    <property type="entry name" value="DEAD_box_RNA_helicase"/>
</dbReference>
<dbReference type="Pfam" id="PF00271">
    <property type="entry name" value="Helicase_C"/>
    <property type="match status" value="1"/>
</dbReference>
<dbReference type="SMART" id="SM00490">
    <property type="entry name" value="HELICc"/>
    <property type="match status" value="1"/>
</dbReference>
<evidence type="ECO:0000256" key="4">
    <source>
        <dbReference type="ARBA" id="ARBA00022840"/>
    </source>
</evidence>
<evidence type="ECO:0000256" key="1">
    <source>
        <dbReference type="ARBA" id="ARBA00022741"/>
    </source>
</evidence>
<evidence type="ECO:0000256" key="6">
    <source>
        <dbReference type="SAM" id="MobiDB-lite"/>
    </source>
</evidence>
<dbReference type="Proteomes" id="UP000233417">
    <property type="component" value="Unassembled WGS sequence"/>
</dbReference>
<feature type="domain" description="Helicase C-terminal" evidence="8">
    <location>
        <begin position="293"/>
        <end position="407"/>
    </location>
</feature>
<keyword evidence="3 9" id="KW-0347">Helicase</keyword>
<dbReference type="Gene3D" id="3.40.50.300">
    <property type="entry name" value="P-loop containing nucleotide triphosphate hydrolases"/>
    <property type="match status" value="2"/>
</dbReference>
<feature type="domain" description="Helicase ATP-binding" evidence="7">
    <location>
        <begin position="97"/>
        <end position="266"/>
    </location>
</feature>
<dbReference type="PROSITE" id="PS51194">
    <property type="entry name" value="HELICASE_CTER"/>
    <property type="match status" value="1"/>
</dbReference>
<dbReference type="InterPro" id="IPR001650">
    <property type="entry name" value="Helicase_C-like"/>
</dbReference>
<evidence type="ECO:0000313" key="10">
    <source>
        <dbReference type="Proteomes" id="UP000233417"/>
    </source>
</evidence>
<dbReference type="GO" id="GO:0016787">
    <property type="term" value="F:hydrolase activity"/>
    <property type="evidence" value="ECO:0007669"/>
    <property type="project" value="UniProtKB-KW"/>
</dbReference>
<feature type="region of interest" description="Disordered" evidence="6">
    <location>
        <begin position="1"/>
        <end position="39"/>
    </location>
</feature>
<dbReference type="PANTHER" id="PTHR47959">
    <property type="entry name" value="ATP-DEPENDENT RNA HELICASE RHLE-RELATED"/>
    <property type="match status" value="1"/>
</dbReference>
<dbReference type="GO" id="GO:0005829">
    <property type="term" value="C:cytosol"/>
    <property type="evidence" value="ECO:0007669"/>
    <property type="project" value="TreeGrafter"/>
</dbReference>
<name>A0A2N2F383_9BACT</name>
<comment type="similarity">
    <text evidence="5">Belongs to the DEAD box helicase family.</text>
</comment>
<organism evidence="9 10">
    <name type="scientific">Candidatus Dojkabacteria bacterium HGW-Dojkabacteria-1</name>
    <dbReference type="NCBI Taxonomy" id="2013761"/>
    <lineage>
        <taxon>Bacteria</taxon>
        <taxon>Candidatus Dojkabacteria</taxon>
    </lineage>
</organism>
<evidence type="ECO:0000259" key="7">
    <source>
        <dbReference type="PROSITE" id="PS51192"/>
    </source>
</evidence>
<gene>
    <name evidence="9" type="ORF">CVU76_01370</name>
</gene>
<dbReference type="InterPro" id="IPR011545">
    <property type="entry name" value="DEAD/DEAH_box_helicase_dom"/>
</dbReference>
<reference evidence="9 10" key="1">
    <citation type="journal article" date="2017" name="ISME J.">
        <title>Potential for microbial H2 and metal transformations associated with novel bacteria and archaea in deep terrestrial subsurface sediments.</title>
        <authorList>
            <person name="Hernsdorf A.W."/>
            <person name="Amano Y."/>
            <person name="Miyakawa K."/>
            <person name="Ise K."/>
            <person name="Suzuki Y."/>
            <person name="Anantharaman K."/>
            <person name="Probst A."/>
            <person name="Burstein D."/>
            <person name="Thomas B.C."/>
            <person name="Banfield J.F."/>
        </authorList>
    </citation>
    <scope>NUCLEOTIDE SEQUENCE [LARGE SCALE GENOMIC DNA]</scope>
    <source>
        <strain evidence="9">HGW-Dojkabacteria-1</strain>
    </source>
</reference>
<dbReference type="SMART" id="SM00487">
    <property type="entry name" value="DEXDc"/>
    <property type="match status" value="1"/>
</dbReference>
<dbReference type="GO" id="GO:0003676">
    <property type="term" value="F:nucleic acid binding"/>
    <property type="evidence" value="ECO:0007669"/>
    <property type="project" value="InterPro"/>
</dbReference>
<dbReference type="CDD" id="cd18787">
    <property type="entry name" value="SF2_C_DEAD"/>
    <property type="match status" value="1"/>
</dbReference>
<evidence type="ECO:0000313" key="9">
    <source>
        <dbReference type="EMBL" id="PKN02671.1"/>
    </source>
</evidence>
<dbReference type="InterPro" id="IPR044742">
    <property type="entry name" value="DEAD/DEAH_RhlB"/>
</dbReference>
<evidence type="ECO:0000256" key="2">
    <source>
        <dbReference type="ARBA" id="ARBA00022801"/>
    </source>
</evidence>
<keyword evidence="4" id="KW-0067">ATP-binding</keyword>
<feature type="compositionally biased region" description="Low complexity" evidence="6">
    <location>
        <begin position="6"/>
        <end position="15"/>
    </location>
</feature>
<feature type="compositionally biased region" description="Low complexity" evidence="6">
    <location>
        <begin position="23"/>
        <end position="32"/>
    </location>
</feature>
<evidence type="ECO:0000256" key="5">
    <source>
        <dbReference type="ARBA" id="ARBA00038437"/>
    </source>
</evidence>
<evidence type="ECO:0000259" key="8">
    <source>
        <dbReference type="PROSITE" id="PS51194"/>
    </source>
</evidence>
<dbReference type="CDD" id="cd00268">
    <property type="entry name" value="DEADc"/>
    <property type="match status" value="1"/>
</dbReference>
<dbReference type="Pfam" id="PF00270">
    <property type="entry name" value="DEAD"/>
    <property type="match status" value="1"/>
</dbReference>
<protein>
    <submittedName>
        <fullName evidence="9">ATP-dependent helicase</fullName>
    </submittedName>
</protein>
<sequence>MENYSRKNYGRNNRYNNRRRSSYRSSSYSNSRRGGGYNRRGSKISVNQLIAKAVYEDLPSIYVLDHNLLEFDLVKELKRNITYKKYTSPTKIQYEAIPKILQGRDILGLASTGSGKTAAFLIPMINKGVHDRNQRFLIVVPTRELAIQIQDEFMQLARNTGLRSVLVIGGNSIGAQIGILRRDPAFVIATPGRLKDVSERGAIYLKEINNVILDEVDRMLDMGFIEDIRYITSRLSENRQSLFFSATMNRKSEEIANTLLKNPVRIEIEKQEPGKNVDQDVVRLKPGENKFNVLCDYLSKDEFKKILVFTRTKREAENLSKKLFDKGVKVNALHGDKRQAQRTRIIDAFKRDNLNILIATDVASRGLDVNNISHVINYDIPENYDDYIHRIGRTGRAGKKGYALTFV</sequence>
<dbReference type="PROSITE" id="PS51192">
    <property type="entry name" value="HELICASE_ATP_BIND_1"/>
    <property type="match status" value="1"/>
</dbReference>
<proteinExistence type="inferred from homology"/>
<dbReference type="PANTHER" id="PTHR47959:SF13">
    <property type="entry name" value="ATP-DEPENDENT RNA HELICASE RHLE"/>
    <property type="match status" value="1"/>
</dbReference>
<dbReference type="InterPro" id="IPR014001">
    <property type="entry name" value="Helicase_ATP-bd"/>
</dbReference>
<dbReference type="EMBL" id="PHAO01000001">
    <property type="protein sequence ID" value="PKN02671.1"/>
    <property type="molecule type" value="Genomic_DNA"/>
</dbReference>
<comment type="caution">
    <text evidence="9">The sequence shown here is derived from an EMBL/GenBank/DDBJ whole genome shotgun (WGS) entry which is preliminary data.</text>
</comment>
<dbReference type="InterPro" id="IPR027417">
    <property type="entry name" value="P-loop_NTPase"/>
</dbReference>